<dbReference type="GO" id="GO:0015074">
    <property type="term" value="P:DNA integration"/>
    <property type="evidence" value="ECO:0007669"/>
    <property type="project" value="InterPro"/>
</dbReference>
<comment type="caution">
    <text evidence="2">The sequence shown here is derived from an EMBL/GenBank/DDBJ whole genome shotgun (WGS) entry which is preliminary data.</text>
</comment>
<evidence type="ECO:0000313" key="3">
    <source>
        <dbReference type="Proteomes" id="UP000434957"/>
    </source>
</evidence>
<keyword evidence="1" id="KW-0233">DNA recombination</keyword>
<evidence type="ECO:0000313" key="2">
    <source>
        <dbReference type="EMBL" id="KAE9297071.1"/>
    </source>
</evidence>
<sequence>MMYSPWLPQDASVTSTAQLGAFAVFLWKFGMNRKRIGNSYGTICSKLCAVRWRHRFERGYDPGVTTQHALLFRGIHRFTSPVLKQQPLSPSLLRRIYSQLDIRRPSNQLQWGGLLLAYFFLLRRSEYLFIGRKYHPFVLRLGDIRFCDSDGQAVKSRRSTIVGILLRGAKNNQFGREEFRFKHASPDALLCPVRAARWVKIAARRMGTRRDEPALKMGKSGGVSSSQVARIIKATASKEGLDPARFSTHSVRIGDATKLLNAGADRLVIKLLGRWMSYCFEDYPVLTSEGTAGLSSLMCQ</sequence>
<dbReference type="InterPro" id="IPR013762">
    <property type="entry name" value="Integrase-like_cat_sf"/>
</dbReference>
<evidence type="ECO:0000256" key="1">
    <source>
        <dbReference type="ARBA" id="ARBA00023172"/>
    </source>
</evidence>
<dbReference type="InterPro" id="IPR052925">
    <property type="entry name" value="Phage_Integrase-like_Recomb"/>
</dbReference>
<dbReference type="PANTHER" id="PTHR34605">
    <property type="entry name" value="PHAGE_INTEGRASE DOMAIN-CONTAINING PROTEIN"/>
    <property type="match status" value="1"/>
</dbReference>
<organism evidence="2 3">
    <name type="scientific">Phytophthora rubi</name>
    <dbReference type="NCBI Taxonomy" id="129364"/>
    <lineage>
        <taxon>Eukaryota</taxon>
        <taxon>Sar</taxon>
        <taxon>Stramenopiles</taxon>
        <taxon>Oomycota</taxon>
        <taxon>Peronosporomycetes</taxon>
        <taxon>Peronosporales</taxon>
        <taxon>Peronosporaceae</taxon>
        <taxon>Phytophthora</taxon>
    </lineage>
</organism>
<protein>
    <recommendedName>
        <fullName evidence="4">Tyr recombinase domain-containing protein</fullName>
    </recommendedName>
</protein>
<dbReference type="AlphaFoldDB" id="A0A6A4CUZ9"/>
<name>A0A6A4CUZ9_9STRA</name>
<dbReference type="PANTHER" id="PTHR34605:SF3">
    <property type="entry name" value="P CELL-TYPE AGGLUTINATION PROTEIN MAP4-LIKE-RELATED"/>
    <property type="match status" value="1"/>
</dbReference>
<reference evidence="2 3" key="1">
    <citation type="submission" date="2018-08" db="EMBL/GenBank/DDBJ databases">
        <title>Genomic investigation of the strawberry pathogen Phytophthora fragariae indicates pathogenicity is determined by transcriptional variation in three key races.</title>
        <authorList>
            <person name="Adams T.M."/>
            <person name="Armitage A.D."/>
            <person name="Sobczyk M.K."/>
            <person name="Bates H.J."/>
            <person name="Dunwell J.M."/>
            <person name="Nellist C.F."/>
            <person name="Harrison R.J."/>
        </authorList>
    </citation>
    <scope>NUCLEOTIDE SEQUENCE [LARGE SCALE GENOMIC DNA]</scope>
    <source>
        <strain evidence="2 3">SCRP333</strain>
    </source>
</reference>
<dbReference type="GO" id="GO:0006310">
    <property type="term" value="P:DNA recombination"/>
    <property type="evidence" value="ECO:0007669"/>
    <property type="project" value="UniProtKB-KW"/>
</dbReference>
<evidence type="ECO:0008006" key="4">
    <source>
        <dbReference type="Google" id="ProtNLM"/>
    </source>
</evidence>
<accession>A0A6A4CUZ9</accession>
<dbReference type="Proteomes" id="UP000434957">
    <property type="component" value="Unassembled WGS sequence"/>
</dbReference>
<dbReference type="Gene3D" id="1.10.443.10">
    <property type="entry name" value="Intergrase catalytic core"/>
    <property type="match status" value="1"/>
</dbReference>
<keyword evidence="3" id="KW-1185">Reference proteome</keyword>
<dbReference type="EMBL" id="QXFT01002516">
    <property type="protein sequence ID" value="KAE9297071.1"/>
    <property type="molecule type" value="Genomic_DNA"/>
</dbReference>
<dbReference type="SUPFAM" id="SSF56349">
    <property type="entry name" value="DNA breaking-rejoining enzymes"/>
    <property type="match status" value="1"/>
</dbReference>
<dbReference type="InterPro" id="IPR011010">
    <property type="entry name" value="DNA_brk_join_enz"/>
</dbReference>
<gene>
    <name evidence="2" type="ORF">PR003_g23600</name>
</gene>
<dbReference type="GO" id="GO:0003677">
    <property type="term" value="F:DNA binding"/>
    <property type="evidence" value="ECO:0007669"/>
    <property type="project" value="InterPro"/>
</dbReference>
<proteinExistence type="predicted"/>